<evidence type="ECO:0000256" key="1">
    <source>
        <dbReference type="ARBA" id="ARBA00000971"/>
    </source>
</evidence>
<dbReference type="Gene3D" id="3.10.50.40">
    <property type="match status" value="1"/>
</dbReference>
<comment type="similarity">
    <text evidence="3 10">Belongs to the FKBP-type PPIase family.</text>
</comment>
<sequence>MKVEKNKVVAVCYDLKVDDGETGMVPHETVPEDKPFYFLFNAGEVFPKFEDALLGKSAGDAFSADLSFDEAYGDYMEERKTVIPKSNFKEKGKVNKDMLRIGNVIPMQDNKRGQIRGEITKIDYKGVHMDFNPPLAGYDLSFKGKIIAVRDALPVEIEHGHAHGPDGHHHHH</sequence>
<comment type="catalytic activity">
    <reaction evidence="1 9 10">
        <text>[protein]-peptidylproline (omega=180) = [protein]-peptidylproline (omega=0)</text>
        <dbReference type="Rhea" id="RHEA:16237"/>
        <dbReference type="Rhea" id="RHEA-COMP:10747"/>
        <dbReference type="Rhea" id="RHEA-COMP:10748"/>
        <dbReference type="ChEBI" id="CHEBI:83833"/>
        <dbReference type="ChEBI" id="CHEBI:83834"/>
        <dbReference type="EC" id="5.2.1.8"/>
    </reaction>
</comment>
<dbReference type="EC" id="5.2.1.8" evidence="10"/>
<dbReference type="GO" id="GO:0042026">
    <property type="term" value="P:protein refolding"/>
    <property type="evidence" value="ECO:0007669"/>
    <property type="project" value="UniProtKB-ARBA"/>
</dbReference>
<dbReference type="PANTHER" id="PTHR47861">
    <property type="entry name" value="FKBP-TYPE PEPTIDYL-PROLYL CIS-TRANS ISOMERASE SLYD"/>
    <property type="match status" value="1"/>
</dbReference>
<feature type="domain" description="PPIase FKBP-type" evidence="11">
    <location>
        <begin position="6"/>
        <end position="86"/>
    </location>
</feature>
<dbReference type="InterPro" id="IPR001179">
    <property type="entry name" value="PPIase_FKBP_dom"/>
</dbReference>
<protein>
    <recommendedName>
        <fullName evidence="10">Peptidyl-prolyl cis-trans isomerase</fullName>
        <ecNumber evidence="10">5.2.1.8</ecNumber>
    </recommendedName>
</protein>
<evidence type="ECO:0000259" key="11">
    <source>
        <dbReference type="PROSITE" id="PS50059"/>
    </source>
</evidence>
<dbReference type="RefSeq" id="WP_086499686.1">
    <property type="nucleotide sequence ID" value="NZ_MSSV01000003.1"/>
</dbReference>
<dbReference type="Proteomes" id="UP000249115">
    <property type="component" value="Unassembled WGS sequence"/>
</dbReference>
<evidence type="ECO:0000256" key="10">
    <source>
        <dbReference type="RuleBase" id="RU003915"/>
    </source>
</evidence>
<reference evidence="12 14" key="1">
    <citation type="submission" date="2018-06" db="EMBL/GenBank/DDBJ databases">
        <title>Genomic Encyclopedia of Archaeal and Bacterial Type Strains, Phase II (KMG-II): from individual species to whole genera.</title>
        <authorList>
            <person name="Goeker M."/>
        </authorList>
    </citation>
    <scope>NUCLEOTIDE SEQUENCE [LARGE SCALE GENOMIC DNA]</scope>
    <source>
        <strain evidence="12 14">DSM 22686</strain>
    </source>
</reference>
<dbReference type="PANTHER" id="PTHR47861:SF3">
    <property type="entry name" value="FKBP-TYPE PEPTIDYL-PROLYL CIS-TRANS ISOMERASE SLYD"/>
    <property type="match status" value="1"/>
</dbReference>
<keyword evidence="15" id="KW-1185">Reference proteome</keyword>
<comment type="function">
    <text evidence="8">Also involved in hydrogenase metallocenter assembly, probably by participating in the nickel insertion step. This function in hydrogenase biosynthesis requires chaperone activity and the presence of the metal-binding domain, but not PPIase activity.</text>
</comment>
<dbReference type="PROSITE" id="PS50059">
    <property type="entry name" value="FKBP_PPIASE"/>
    <property type="match status" value="1"/>
</dbReference>
<dbReference type="InterPro" id="IPR046357">
    <property type="entry name" value="PPIase_dom_sf"/>
</dbReference>
<organism evidence="12 14">
    <name type="scientific">Algoriphagus ratkowskyi</name>
    <dbReference type="NCBI Taxonomy" id="57028"/>
    <lineage>
        <taxon>Bacteria</taxon>
        <taxon>Pseudomonadati</taxon>
        <taxon>Bacteroidota</taxon>
        <taxon>Cytophagia</taxon>
        <taxon>Cytophagales</taxon>
        <taxon>Cyclobacteriaceae</taxon>
        <taxon>Algoriphagus</taxon>
    </lineage>
</organism>
<comment type="caution">
    <text evidence="12">The sequence shown here is derived from an EMBL/GenBank/DDBJ whole genome shotgun (WGS) entry which is preliminary data.</text>
</comment>
<dbReference type="SUPFAM" id="SSF54534">
    <property type="entry name" value="FKBP-like"/>
    <property type="match status" value="1"/>
</dbReference>
<dbReference type="EMBL" id="VORV01000004">
    <property type="protein sequence ID" value="TXD78439.1"/>
    <property type="molecule type" value="Genomic_DNA"/>
</dbReference>
<keyword evidence="5 9" id="KW-0697">Rotamase</keyword>
<keyword evidence="6" id="KW-0143">Chaperone</keyword>
<evidence type="ECO:0000313" key="15">
    <source>
        <dbReference type="Proteomes" id="UP000321927"/>
    </source>
</evidence>
<name>A0A2W7RHI2_9BACT</name>
<evidence type="ECO:0000256" key="4">
    <source>
        <dbReference type="ARBA" id="ARBA00022490"/>
    </source>
</evidence>
<evidence type="ECO:0000256" key="3">
    <source>
        <dbReference type="ARBA" id="ARBA00006577"/>
    </source>
</evidence>
<evidence type="ECO:0000256" key="6">
    <source>
        <dbReference type="ARBA" id="ARBA00023186"/>
    </source>
</evidence>
<evidence type="ECO:0000256" key="8">
    <source>
        <dbReference type="ARBA" id="ARBA00037071"/>
    </source>
</evidence>
<dbReference type="GO" id="GO:0003755">
    <property type="term" value="F:peptidyl-prolyl cis-trans isomerase activity"/>
    <property type="evidence" value="ECO:0007669"/>
    <property type="project" value="UniProtKB-UniRule"/>
</dbReference>
<dbReference type="AlphaFoldDB" id="A0A2W7RHI2"/>
<evidence type="ECO:0000256" key="7">
    <source>
        <dbReference type="ARBA" id="ARBA00023235"/>
    </source>
</evidence>
<evidence type="ECO:0000256" key="9">
    <source>
        <dbReference type="PROSITE-ProRule" id="PRU00277"/>
    </source>
</evidence>
<gene>
    <name evidence="13" type="ORF">ESW18_06510</name>
    <name evidence="12" type="ORF">LV84_01063</name>
</gene>
<evidence type="ECO:0000256" key="2">
    <source>
        <dbReference type="ARBA" id="ARBA00004496"/>
    </source>
</evidence>
<dbReference type="Pfam" id="PF00254">
    <property type="entry name" value="FKBP_C"/>
    <property type="match status" value="1"/>
</dbReference>
<dbReference type="Proteomes" id="UP000321927">
    <property type="component" value="Unassembled WGS sequence"/>
</dbReference>
<evidence type="ECO:0000313" key="12">
    <source>
        <dbReference type="EMBL" id="PZX59854.1"/>
    </source>
</evidence>
<keyword evidence="4" id="KW-0963">Cytoplasm</keyword>
<reference evidence="13 15" key="2">
    <citation type="submission" date="2019-08" db="EMBL/GenBank/DDBJ databases">
        <title>Genome of Algoriphagus ratkowskyi IC026.</title>
        <authorList>
            <person name="Bowman J.P."/>
        </authorList>
    </citation>
    <scope>NUCLEOTIDE SEQUENCE [LARGE SCALE GENOMIC DNA]</scope>
    <source>
        <strain evidence="13 15">IC026</strain>
    </source>
</reference>
<accession>A0A2W7RHI2</accession>
<comment type="subcellular location">
    <subcellularLocation>
        <location evidence="2">Cytoplasm</location>
    </subcellularLocation>
</comment>
<keyword evidence="7 9" id="KW-0413">Isomerase</keyword>
<dbReference type="EMBL" id="QKZU01000003">
    <property type="protein sequence ID" value="PZX59854.1"/>
    <property type="molecule type" value="Genomic_DNA"/>
</dbReference>
<evidence type="ECO:0000256" key="5">
    <source>
        <dbReference type="ARBA" id="ARBA00023110"/>
    </source>
</evidence>
<dbReference type="GO" id="GO:0005737">
    <property type="term" value="C:cytoplasm"/>
    <property type="evidence" value="ECO:0007669"/>
    <property type="project" value="UniProtKB-SubCell"/>
</dbReference>
<evidence type="ECO:0000313" key="13">
    <source>
        <dbReference type="EMBL" id="TXD78439.1"/>
    </source>
</evidence>
<evidence type="ECO:0000313" key="14">
    <source>
        <dbReference type="Proteomes" id="UP000249115"/>
    </source>
</evidence>
<proteinExistence type="inferred from homology"/>
<dbReference type="OrthoDB" id="9808891at2"/>